<reference evidence="1 2" key="1">
    <citation type="submission" date="2019-02" db="EMBL/GenBank/DDBJ databases">
        <title>Deep-cultivation of Planctomycetes and their phenomic and genomic characterization uncovers novel biology.</title>
        <authorList>
            <person name="Wiegand S."/>
            <person name="Jogler M."/>
            <person name="Boedeker C."/>
            <person name="Pinto D."/>
            <person name="Vollmers J."/>
            <person name="Rivas-Marin E."/>
            <person name="Kohn T."/>
            <person name="Peeters S.H."/>
            <person name="Heuer A."/>
            <person name="Rast P."/>
            <person name="Oberbeckmann S."/>
            <person name="Bunk B."/>
            <person name="Jeske O."/>
            <person name="Meyerdierks A."/>
            <person name="Storesund J.E."/>
            <person name="Kallscheuer N."/>
            <person name="Luecker S."/>
            <person name="Lage O.M."/>
            <person name="Pohl T."/>
            <person name="Merkel B.J."/>
            <person name="Hornburger P."/>
            <person name="Mueller R.-W."/>
            <person name="Bruemmer F."/>
            <person name="Labrenz M."/>
            <person name="Spormann A.M."/>
            <person name="Op den Camp H."/>
            <person name="Overmann J."/>
            <person name="Amann R."/>
            <person name="Jetten M.S.M."/>
            <person name="Mascher T."/>
            <person name="Medema M.H."/>
            <person name="Devos D.P."/>
            <person name="Kaster A.-K."/>
            <person name="Ovreas L."/>
            <person name="Rohde M."/>
            <person name="Galperin M.Y."/>
            <person name="Jogler C."/>
        </authorList>
    </citation>
    <scope>NUCLEOTIDE SEQUENCE [LARGE SCALE GENOMIC DNA]</scope>
    <source>
        <strain evidence="1 2">Pan265</strain>
    </source>
</reference>
<evidence type="ECO:0000313" key="2">
    <source>
        <dbReference type="Proteomes" id="UP000320386"/>
    </source>
</evidence>
<accession>A0A518BZJ8</accession>
<dbReference type="KEGG" id="mcad:Pan265_22720"/>
<evidence type="ECO:0008006" key="3">
    <source>
        <dbReference type="Google" id="ProtNLM"/>
    </source>
</evidence>
<protein>
    <recommendedName>
        <fullName evidence="3">Transposase</fullName>
    </recommendedName>
</protein>
<name>A0A518BZJ8_9BACT</name>
<proteinExistence type="predicted"/>
<keyword evidence="2" id="KW-1185">Reference proteome</keyword>
<evidence type="ECO:0000313" key="1">
    <source>
        <dbReference type="EMBL" id="QDU72407.1"/>
    </source>
</evidence>
<sequence length="139" mass="15049">MRKLSTEKRAMILTALCEGNSVSATARMTGASKVTVLRLLADAGTLAAQYHDLYVRDIEPSSIQVDELWSFVGCKERTKATKGGKGHGDAWVWVAIDSDTKLVISYLVADRSGLAARMFMDDVADRVVGRVQLTSDGLA</sequence>
<gene>
    <name evidence="1" type="ORF">Pan265_22720</name>
</gene>
<dbReference type="AlphaFoldDB" id="A0A518BZJ8"/>
<dbReference type="Proteomes" id="UP000320386">
    <property type="component" value="Chromosome"/>
</dbReference>
<dbReference type="EMBL" id="CP036280">
    <property type="protein sequence ID" value="QDU72407.1"/>
    <property type="molecule type" value="Genomic_DNA"/>
</dbReference>
<organism evidence="1 2">
    <name type="scientific">Mucisphaera calidilacus</name>
    <dbReference type="NCBI Taxonomy" id="2527982"/>
    <lineage>
        <taxon>Bacteria</taxon>
        <taxon>Pseudomonadati</taxon>
        <taxon>Planctomycetota</taxon>
        <taxon>Phycisphaerae</taxon>
        <taxon>Phycisphaerales</taxon>
        <taxon>Phycisphaeraceae</taxon>
        <taxon>Mucisphaera</taxon>
    </lineage>
</organism>